<keyword evidence="2 3" id="KW-0413">Isomerase</keyword>
<dbReference type="InterPro" id="IPR007400">
    <property type="entry name" value="PrpF-like"/>
</dbReference>
<dbReference type="Gene3D" id="3.10.310.10">
    <property type="entry name" value="Diaminopimelate Epimerase, Chain A, domain 1"/>
    <property type="match status" value="2"/>
</dbReference>
<proteinExistence type="inferred from homology"/>
<evidence type="ECO:0000313" key="3">
    <source>
        <dbReference type="EMBL" id="NMP23323.1"/>
    </source>
</evidence>
<gene>
    <name evidence="3" type="ORF">HIJ39_13335</name>
</gene>
<comment type="similarity">
    <text evidence="1">Belongs to the PrpF family.</text>
</comment>
<organism evidence="3 4">
    <name type="scientific">Sulfobacillus harzensis</name>
    <dbReference type="NCBI Taxonomy" id="2729629"/>
    <lineage>
        <taxon>Bacteria</taxon>
        <taxon>Bacillati</taxon>
        <taxon>Bacillota</taxon>
        <taxon>Clostridia</taxon>
        <taxon>Eubacteriales</taxon>
        <taxon>Clostridiales Family XVII. Incertae Sedis</taxon>
        <taxon>Sulfobacillus</taxon>
    </lineage>
</organism>
<sequence length="382" mass="40306">MYGYRKVRCAIWRGGTSKGVMLRKEDLPPEGPARDQALLTILGSPDVRQINGIGGATPTTSKVAILSRSERADADVDYTFAQVAIDKAEVDYGPNCGNVSAAVGPYAVDTGLVPVAANGRATVRIFNTNTGRFIHSEFAVKDGAFVPDGDTVIPGVPGTGSEVVLNFLRPDGGATGQLFPTGNLVDEVRLADGRVFRVSVVDAGNLSVLVDGRDLENAWDSPWFDDGASFSLGNVLEEIRQAIGRQLNLYQPSETVTAATHALPKITVLNAPHPYQTRTGQPVDPQQVTIVARAVTMGKPHPAYPITGGTALAAAVRIPGTVGYALANPNHRHHAAVIIGHPGGMSPVEVAVSNPNGVWQVDAVKSIRTARALIEGMVFLPE</sequence>
<dbReference type="Pfam" id="PF04303">
    <property type="entry name" value="PrpF"/>
    <property type="match status" value="1"/>
</dbReference>
<evidence type="ECO:0000256" key="1">
    <source>
        <dbReference type="ARBA" id="ARBA00007673"/>
    </source>
</evidence>
<reference evidence="3 4" key="1">
    <citation type="submission" date="2020-04" db="EMBL/GenBank/DDBJ databases">
        <authorList>
            <person name="Zhang R."/>
            <person name="Schippers A."/>
        </authorList>
    </citation>
    <scope>NUCLEOTIDE SEQUENCE [LARGE SCALE GENOMIC DNA]</scope>
    <source>
        <strain evidence="3 4">DSM 109850</strain>
    </source>
</reference>
<dbReference type="AlphaFoldDB" id="A0A7Y0L5B0"/>
<name>A0A7Y0L5B0_9FIRM</name>
<dbReference type="Proteomes" id="UP000533476">
    <property type="component" value="Unassembled WGS sequence"/>
</dbReference>
<evidence type="ECO:0000313" key="4">
    <source>
        <dbReference type="Proteomes" id="UP000533476"/>
    </source>
</evidence>
<evidence type="ECO:0000256" key="2">
    <source>
        <dbReference type="ARBA" id="ARBA00023235"/>
    </source>
</evidence>
<dbReference type="PANTHER" id="PTHR43709:SF2">
    <property type="entry name" value="DUF453 DOMAIN PROTEIN (AFU_ORTHOLOGUE AFUA_6G00360)"/>
    <property type="match status" value="1"/>
</dbReference>
<dbReference type="GO" id="GO:0016853">
    <property type="term" value="F:isomerase activity"/>
    <property type="evidence" value="ECO:0007669"/>
    <property type="project" value="UniProtKB-KW"/>
</dbReference>
<comment type="caution">
    <text evidence="3">The sequence shown here is derived from an EMBL/GenBank/DDBJ whole genome shotgun (WGS) entry which is preliminary data.</text>
</comment>
<dbReference type="PANTHER" id="PTHR43709">
    <property type="entry name" value="ACONITATE ISOMERASE-RELATED"/>
    <property type="match status" value="1"/>
</dbReference>
<accession>A0A7Y0L5B0</accession>
<protein>
    <submittedName>
        <fullName evidence="3">3-methylitaconate isomerase</fullName>
    </submittedName>
</protein>
<keyword evidence="4" id="KW-1185">Reference proteome</keyword>
<dbReference type="EMBL" id="JABBVZ010000047">
    <property type="protein sequence ID" value="NMP23323.1"/>
    <property type="molecule type" value="Genomic_DNA"/>
</dbReference>
<dbReference type="RefSeq" id="WP_169100493.1">
    <property type="nucleotide sequence ID" value="NZ_JABBVZ010000047.1"/>
</dbReference>
<dbReference type="SUPFAM" id="SSF54506">
    <property type="entry name" value="Diaminopimelate epimerase-like"/>
    <property type="match status" value="2"/>
</dbReference>